<dbReference type="Proteomes" id="UP000245076">
    <property type="component" value="Unassembled WGS sequence"/>
</dbReference>
<protein>
    <submittedName>
        <fullName evidence="1">Uncharacterized protein</fullName>
    </submittedName>
</protein>
<evidence type="ECO:0000313" key="2">
    <source>
        <dbReference type="Proteomes" id="UP000245076"/>
    </source>
</evidence>
<dbReference type="CDD" id="cd00385">
    <property type="entry name" value="Isoprenoid_Biosyn_C1"/>
    <property type="match status" value="1"/>
</dbReference>
<dbReference type="SUPFAM" id="SSF48576">
    <property type="entry name" value="Terpenoid synthases"/>
    <property type="match status" value="1"/>
</dbReference>
<gene>
    <name evidence="1" type="ORF">LPTSP1_02290</name>
</gene>
<reference evidence="1 2" key="1">
    <citation type="submission" date="2018-02" db="EMBL/GenBank/DDBJ databases">
        <title>Novel Leptospira species isolated from soil and water in Japan.</title>
        <authorList>
            <person name="Nakao R."/>
            <person name="Masuzawa T."/>
        </authorList>
    </citation>
    <scope>NUCLEOTIDE SEQUENCE [LARGE SCALE GENOMIC DNA]</scope>
    <source>
        <strain evidence="1 2">E8</strain>
    </source>
</reference>
<organism evidence="1 2">
    <name type="scientific">Leptospira johnsonii</name>
    <dbReference type="NCBI Taxonomy" id="1917820"/>
    <lineage>
        <taxon>Bacteria</taxon>
        <taxon>Pseudomonadati</taxon>
        <taxon>Spirochaetota</taxon>
        <taxon>Spirochaetia</taxon>
        <taxon>Leptospirales</taxon>
        <taxon>Leptospiraceae</taxon>
        <taxon>Leptospira</taxon>
    </lineage>
</organism>
<dbReference type="EMBL" id="BFAY01000004">
    <property type="protein sequence ID" value="GBF37249.1"/>
    <property type="molecule type" value="Genomic_DNA"/>
</dbReference>
<proteinExistence type="predicted"/>
<accession>A0A2P2CXX3</accession>
<keyword evidence="2" id="KW-1185">Reference proteome</keyword>
<dbReference type="InterPro" id="IPR008949">
    <property type="entry name" value="Isoprenoid_synthase_dom_sf"/>
</dbReference>
<dbReference type="Gene3D" id="1.10.600.10">
    <property type="entry name" value="Farnesyl Diphosphate Synthase"/>
    <property type="match status" value="1"/>
</dbReference>
<dbReference type="AlphaFoldDB" id="A0A2P2CXX3"/>
<evidence type="ECO:0000313" key="1">
    <source>
        <dbReference type="EMBL" id="GBF37249.1"/>
    </source>
</evidence>
<sequence length="312" mass="36494">MAMQRLDFGLSDNPEEAEEFYKLLNRSALSICYGLPISLRTEAVLFLYKYSQNSVTEGFNFLRKYHSPSYSILYWINESAHGLPWENPWLTLLLESHSSALLLHSLDDHLTDGSLRANHIILQLRTEAWTRYAQSSKLFGREVHDGVLIADEFIDRYFKSIVDLGIVESLEAHLSRFRSQMGIWSLQPYLLARSFFSKDQAELVRRMYEFFGVAWRLLDDYQDLTEDLENEDISSMIYFLPEDKRQDWKRNNKREILGLLEEIQLEKQISDLINSYLNEAAKLAEDLHLPKYANSLLSLKIKEPSRAWPELA</sequence>
<dbReference type="OrthoDB" id="318712at2"/>
<name>A0A2P2CXX3_9LEPT</name>
<comment type="caution">
    <text evidence="1">The sequence shown here is derived from an EMBL/GenBank/DDBJ whole genome shotgun (WGS) entry which is preliminary data.</text>
</comment>